<evidence type="ECO:0000313" key="2">
    <source>
        <dbReference type="Proteomes" id="UP001596118"/>
    </source>
</evidence>
<accession>A0ABD5R143</accession>
<reference evidence="1 2" key="1">
    <citation type="journal article" date="2019" name="Int. J. Syst. Evol. Microbiol.">
        <title>The Global Catalogue of Microorganisms (GCM) 10K type strain sequencing project: providing services to taxonomists for standard genome sequencing and annotation.</title>
        <authorList>
            <consortium name="The Broad Institute Genomics Platform"/>
            <consortium name="The Broad Institute Genome Sequencing Center for Infectious Disease"/>
            <person name="Wu L."/>
            <person name="Ma J."/>
        </authorList>
    </citation>
    <scope>NUCLEOTIDE SEQUENCE [LARGE SCALE GENOMIC DNA]</scope>
    <source>
        <strain evidence="1 2">CGMCC 1.12124</strain>
    </source>
</reference>
<dbReference type="EMBL" id="JBHSKY010000007">
    <property type="protein sequence ID" value="MFC5278675.1"/>
    <property type="molecule type" value="Genomic_DNA"/>
</dbReference>
<dbReference type="AlphaFoldDB" id="A0ABD5R143"/>
<gene>
    <name evidence="1" type="ORF">ACFPM1_07890</name>
</gene>
<evidence type="ECO:0000313" key="1">
    <source>
        <dbReference type="EMBL" id="MFC5278675.1"/>
    </source>
</evidence>
<dbReference type="RefSeq" id="WP_256411082.1">
    <property type="nucleotide sequence ID" value="NZ_JANHDM010000003.1"/>
</dbReference>
<proteinExistence type="predicted"/>
<name>A0ABD5R143_9EURY</name>
<comment type="caution">
    <text evidence="1">The sequence shown here is derived from an EMBL/GenBank/DDBJ whole genome shotgun (WGS) entry which is preliminary data.</text>
</comment>
<keyword evidence="2" id="KW-1185">Reference proteome</keyword>
<protein>
    <submittedName>
        <fullName evidence="1">Uncharacterized protein</fullName>
    </submittedName>
</protein>
<sequence length="57" mass="6192">MRLRNVIADVLEEAARGRRASSSASAAVGRILKHLGVAKAFEATARWIRVDVEEESA</sequence>
<dbReference type="Proteomes" id="UP001596118">
    <property type="component" value="Unassembled WGS sequence"/>
</dbReference>
<organism evidence="1 2">
    <name type="scientific">Halorubrum rubrum</name>
    <dbReference type="NCBI Taxonomy" id="1126240"/>
    <lineage>
        <taxon>Archaea</taxon>
        <taxon>Methanobacteriati</taxon>
        <taxon>Methanobacteriota</taxon>
        <taxon>Stenosarchaea group</taxon>
        <taxon>Halobacteria</taxon>
        <taxon>Halobacteriales</taxon>
        <taxon>Haloferacaceae</taxon>
        <taxon>Halorubrum</taxon>
    </lineage>
</organism>